<dbReference type="eggNOG" id="COG1762">
    <property type="taxonomic scope" value="Bacteria"/>
</dbReference>
<evidence type="ECO:0000313" key="6">
    <source>
        <dbReference type="EMBL" id="EBY1701881.1"/>
    </source>
</evidence>
<dbReference type="EMBL" id="AAKRET010000008">
    <property type="protein sequence ID" value="ECU8353796.1"/>
    <property type="molecule type" value="Genomic_DNA"/>
</dbReference>
<dbReference type="EMBL" id="AAHIDF010000012">
    <property type="protein sequence ID" value="EBW3628822.1"/>
    <property type="molecule type" value="Genomic_DNA"/>
</dbReference>
<dbReference type="CDD" id="cd00211">
    <property type="entry name" value="PTS_IIA_fru"/>
    <property type="match status" value="1"/>
</dbReference>
<gene>
    <name evidence="11" type="ORF">AAB27_10625</name>
    <name evidence="18" type="ORF">AU613_17785</name>
    <name evidence="13" type="ORF">AVC05_03205</name>
    <name evidence="10" type="ORF">B1P38_09365</name>
    <name evidence="8" type="ORF">CE70_04655</name>
    <name evidence="14" type="ORF">CFF59_19035</name>
    <name evidence="17" type="ORF">DD95_07010</name>
    <name evidence="3" type="ORF">DMO92_11045</name>
    <name evidence="4" type="ORF">DPF41_12080</name>
    <name evidence="5" type="ORF">DPS76_06360</name>
    <name evidence="19" type="ORF">DRM14_08940</name>
    <name evidence="6" type="ORF">DU071_07930</name>
    <name evidence="9" type="ORF">E0935_00155</name>
    <name evidence="7" type="ORF">EER35_18470</name>
    <name evidence="12" type="ORF">F3R12_09265</name>
    <name evidence="16" type="ORF">GB106_05245</name>
    <name evidence="15" type="ORF">GB466_11325</name>
    <name evidence="2" type="ORF">SE14_04008</name>
</gene>
<evidence type="ECO:0000313" key="17">
    <source>
        <dbReference type="EMBL" id="KTZ13874.1"/>
    </source>
</evidence>
<keyword evidence="16" id="KW-0762">Sugar transport</keyword>
<accession>A0A0F7JD65</accession>
<dbReference type="Proteomes" id="UP000839914">
    <property type="component" value="Unassembled WGS sequence"/>
</dbReference>
<evidence type="ECO:0000313" key="13">
    <source>
        <dbReference type="EMBL" id="ECY5340256.1"/>
    </source>
</evidence>
<dbReference type="Proteomes" id="UP000839581">
    <property type="component" value="Unassembled WGS sequence"/>
</dbReference>
<dbReference type="Proteomes" id="UP000338496">
    <property type="component" value="Unassembled WGS sequence"/>
</dbReference>
<dbReference type="EMBL" id="AAKUOT010000018">
    <property type="protein sequence ID" value="ECV8761344.1"/>
    <property type="molecule type" value="Genomic_DNA"/>
</dbReference>
<dbReference type="RefSeq" id="WP_001152234.1">
    <property type="nucleotide sequence ID" value="NZ_AP023291.1"/>
</dbReference>
<dbReference type="EMBL" id="CP011428">
    <property type="protein sequence ID" value="AKH09413.1"/>
    <property type="molecule type" value="Genomic_DNA"/>
</dbReference>
<dbReference type="Proteomes" id="UP000839905">
    <property type="component" value="Unassembled WGS sequence"/>
</dbReference>
<dbReference type="Proteomes" id="UP000839907">
    <property type="component" value="Unassembled WGS sequence"/>
</dbReference>
<dbReference type="Proteomes" id="UP000034636">
    <property type="component" value="Chromosome"/>
</dbReference>
<feature type="domain" description="PTS EIIA type-2" evidence="1">
    <location>
        <begin position="4"/>
        <end position="154"/>
    </location>
</feature>
<sequence>MQDIHFRRHYVRHLPKEVSQNDIIKALASPLINDGMVVSDFADHVITREQNFPTGLPVEPVGVAIPHTDHKYVRQNAISVGILAEPVNFEDMGGEPDPVPVRVVFMLALGESNKQLNVLGWIMDVIQDEDFMQQLLVMNDDEIYQSIYTRISERGEV</sequence>
<keyword evidence="16" id="KW-0813">Transport</keyword>
<evidence type="ECO:0000313" key="12">
    <source>
        <dbReference type="EMBL" id="ECW0640038.1"/>
    </source>
</evidence>
<evidence type="ECO:0000313" key="14">
    <source>
        <dbReference type="EMBL" id="EDI6667339.1"/>
    </source>
</evidence>
<dbReference type="Proteomes" id="UP000839595">
    <property type="component" value="Unassembled WGS sequence"/>
</dbReference>
<dbReference type="PATRIC" id="fig|59201.125.peg.2295"/>
<dbReference type="SMR" id="A0A0D6I263"/>
<dbReference type="Proteomes" id="UP000839616">
    <property type="component" value="Unassembled WGS sequence"/>
</dbReference>
<evidence type="ECO:0000313" key="2">
    <source>
        <dbReference type="EMBL" id="AKH09413.1"/>
    </source>
</evidence>
<dbReference type="PANTHER" id="PTHR47738">
    <property type="entry name" value="PTS SYSTEM FRUCTOSE-LIKE EIIA COMPONENT-RELATED"/>
    <property type="match status" value="1"/>
</dbReference>
<evidence type="ECO:0000313" key="20">
    <source>
        <dbReference type="Proteomes" id="UP000034636"/>
    </source>
</evidence>
<dbReference type="EMBL" id="AAMLUT010000033">
    <property type="protein sequence ID" value="EDI6667339.1"/>
    <property type="molecule type" value="Genomic_DNA"/>
</dbReference>
<dbReference type="EMBL" id="DAAHCB010000003">
    <property type="protein sequence ID" value="HAB5509327.1"/>
    <property type="molecule type" value="Genomic_DNA"/>
</dbReference>
<dbReference type="EMBL" id="AAKVET010000005">
    <property type="protein sequence ID" value="ECW0640038.1"/>
    <property type="molecule type" value="Genomic_DNA"/>
</dbReference>
<dbReference type="PANTHER" id="PTHR47738:SF3">
    <property type="entry name" value="PHOSPHOTRANSFERASE SYSTEM MANNITOL_FRUCTOSE-SPECIFIC IIA DOMAIN CONTAINING PROTEIN"/>
    <property type="match status" value="1"/>
</dbReference>
<reference evidence="2 20" key="2">
    <citation type="journal article" date="2015" name="Genome Announc.">
        <title>Complete Genome Sequencing of a Multidrug-Resistant and Human-Invasive Salmonella enterica Serovar Typhimurium Strain of the Emerging Sequence Type 213 Genotype.</title>
        <authorList>
            <person name="Calva E."/>
            <person name="Silva C."/>
            <person name="Zaidi M.B."/>
            <person name="Sanchez-Flores A."/>
            <person name="Estrada K."/>
            <person name="Silva G.G."/>
            <person name="Soto-Jimenez L.M."/>
            <person name="Wiesner M."/>
            <person name="Fernandez-Mora M."/>
            <person name="Edwards R.A."/>
            <person name="Vinuesa P."/>
        </authorList>
    </citation>
    <scope>NUCLEOTIDE SEQUENCE [LARGE SCALE GENOMIC DNA]</scope>
    <source>
        <strain evidence="2 20">YU39</strain>
    </source>
</reference>
<evidence type="ECO:0000313" key="3">
    <source>
        <dbReference type="EMBL" id="EBU9272593.1"/>
    </source>
</evidence>
<dbReference type="EMBL" id="RVDJ01000007">
    <property type="protein sequence ID" value="MLP85445.1"/>
    <property type="molecule type" value="Genomic_DNA"/>
</dbReference>
<reference evidence="16" key="7">
    <citation type="submission" date="2019-10" db="EMBL/GenBank/DDBJ databases">
        <authorList>
            <consortium name="NCBI Pathogen Detection Project"/>
        </authorList>
    </citation>
    <scope>NUCLEOTIDE SEQUENCE</scope>
    <source>
        <strain evidence="16">Salmonella enterica</strain>
    </source>
</reference>
<dbReference type="PROSITE" id="PS51094">
    <property type="entry name" value="PTS_EIIA_TYPE_2"/>
    <property type="match status" value="1"/>
</dbReference>
<evidence type="ECO:0000313" key="4">
    <source>
        <dbReference type="EMBL" id="EBW3628822.1"/>
    </source>
</evidence>
<dbReference type="AlphaFoldDB" id="A0A0D6I263"/>
<dbReference type="Gene3D" id="3.40.930.10">
    <property type="entry name" value="Mannitol-specific EII, Chain A"/>
    <property type="match status" value="1"/>
</dbReference>
<dbReference type="EMBL" id="AAHDPU010000008">
    <property type="protein sequence ID" value="EBU9272593.1"/>
    <property type="molecule type" value="Genomic_DNA"/>
</dbReference>
<dbReference type="EMBL" id="AAIGQE010000003">
    <property type="protein sequence ID" value="ECE0294491.1"/>
    <property type="molecule type" value="Genomic_DNA"/>
</dbReference>
<dbReference type="EMBL" id="AALDNI010000004">
    <property type="protein sequence ID" value="ECY5340256.1"/>
    <property type="molecule type" value="Genomic_DNA"/>
</dbReference>
<dbReference type="InterPro" id="IPR002178">
    <property type="entry name" value="PTS_EIIA_type-2_dom"/>
</dbReference>
<evidence type="ECO:0000313" key="11">
    <source>
        <dbReference type="EMBL" id="ECV8761344.1"/>
    </source>
</evidence>
<dbReference type="EMBL" id="AAHIPE010000005">
    <property type="protein sequence ID" value="EBW5462076.1"/>
    <property type="molecule type" value="Genomic_DNA"/>
</dbReference>
<dbReference type="Proteomes" id="UP000839911">
    <property type="component" value="Unassembled WGS sequence"/>
</dbReference>
<dbReference type="Proteomes" id="UP000839617">
    <property type="component" value="Unassembled WGS sequence"/>
</dbReference>
<evidence type="ECO:0000313" key="15">
    <source>
        <dbReference type="EMBL" id="HAB0971154.1"/>
    </source>
</evidence>
<evidence type="ECO:0000313" key="19">
    <source>
        <dbReference type="EMBL" id="MLP85445.1"/>
    </source>
</evidence>
<reference evidence="8 22" key="6">
    <citation type="submission" date="2018-07" db="EMBL/GenBank/DDBJ databases">
        <authorList>
            <consortium name="GenomeTrakr network: Whole genome sequencing for foodborne pathogen traceback"/>
        </authorList>
    </citation>
    <scope>NUCLEOTIDE SEQUENCE [LARGE SCALE GENOMIC DNA]</scope>
    <source>
        <strain evidence="12">AUSMDU00020735</strain>
        <strain evidence="8 22">VA_WGS-00080</strain>
    </source>
</reference>
<evidence type="ECO:0000259" key="1">
    <source>
        <dbReference type="PROSITE" id="PS51094"/>
    </source>
</evidence>
<dbReference type="SUPFAM" id="SSF55804">
    <property type="entry name" value="Phoshotransferase/anion transport protein"/>
    <property type="match status" value="1"/>
</dbReference>
<dbReference type="EMBL" id="JYVU01000014">
    <property type="protein sequence ID" value="KTZ13874.1"/>
    <property type="molecule type" value="Genomic_DNA"/>
</dbReference>
<dbReference type="Pfam" id="PF00359">
    <property type="entry name" value="PTS_EIIA_2"/>
    <property type="match status" value="1"/>
</dbReference>
<dbReference type="Proteomes" id="UP000885258">
    <property type="component" value="Unassembled WGS sequence"/>
</dbReference>
<dbReference type="Proteomes" id="UP000054461">
    <property type="component" value="Unassembled WGS sequence"/>
</dbReference>
<evidence type="ECO:0000313" key="9">
    <source>
        <dbReference type="EMBL" id="ECF1541671.1"/>
    </source>
</evidence>
<dbReference type="EMBL" id="DAAFPQ010000007">
    <property type="protein sequence ID" value="HAB0971154.1"/>
    <property type="molecule type" value="Genomic_DNA"/>
</dbReference>
<dbReference type="KEGG" id="seni:CY43_19625"/>
<evidence type="ECO:0000313" key="21">
    <source>
        <dbReference type="Proteomes" id="UP000054461"/>
    </source>
</evidence>
<evidence type="ECO:0000313" key="16">
    <source>
        <dbReference type="EMBL" id="HAB5509327.1"/>
    </source>
</evidence>
<evidence type="ECO:0000313" key="7">
    <source>
        <dbReference type="EMBL" id="EBZ6922942.1"/>
    </source>
</evidence>
<keyword evidence="2" id="KW-0808">Transferase</keyword>
<accession>A0A0D6I263</accession>
<dbReference type="Proteomes" id="UP000839915">
    <property type="component" value="Unassembled WGS sequence"/>
</dbReference>
<dbReference type="EMBL" id="RSUA01000037">
    <property type="protein sequence ID" value="MIT50707.1"/>
    <property type="molecule type" value="Genomic_DNA"/>
</dbReference>
<dbReference type="InterPro" id="IPR051541">
    <property type="entry name" value="PTS_SugarTrans_NitroReg"/>
</dbReference>
<reference evidence="16" key="3">
    <citation type="journal article" date="2018" name="Genome Biol.">
        <title>SKESA: strategic k-mer extension for scrupulous assemblies.</title>
        <authorList>
            <person name="Souvorov A."/>
            <person name="Agarwala R."/>
            <person name="Lipman D.J."/>
        </authorList>
    </citation>
    <scope>NUCLEOTIDE SEQUENCE</scope>
    <source>
        <strain evidence="16">Salmonella enterica</strain>
    </source>
</reference>
<evidence type="ECO:0000313" key="5">
    <source>
        <dbReference type="EMBL" id="EBW5462076.1"/>
    </source>
</evidence>
<dbReference type="EMBL" id="AAHNIA010000011">
    <property type="protein sequence ID" value="EBY1701881.1"/>
    <property type="molecule type" value="Genomic_DNA"/>
</dbReference>
<proteinExistence type="predicted"/>
<dbReference type="GO" id="GO:0016740">
    <property type="term" value="F:transferase activity"/>
    <property type="evidence" value="ECO:0007669"/>
    <property type="project" value="UniProtKB-KW"/>
</dbReference>
<dbReference type="OMA" id="EREHNFP"/>
<reference evidence="14" key="5">
    <citation type="submission" date="2018-07" db="EMBL/GenBank/DDBJ databases">
        <authorList>
            <consortium name="PulseNet: The National Subtyping Network for Foodborne Disease Surveillance"/>
            <person name="Tarr C.L."/>
            <person name="Trees E."/>
            <person name="Katz L.S."/>
            <person name="Carleton-Romer H.A."/>
            <person name="Stroika S."/>
            <person name="Kucerova Z."/>
            <person name="Roache K.F."/>
            <person name="Sabol A.L."/>
            <person name="Besser J."/>
            <person name="Gerner-Smidt P."/>
        </authorList>
    </citation>
    <scope>NUCLEOTIDE SEQUENCE [LARGE SCALE GENOMIC DNA]</scope>
    <source>
        <strain evidence="10">PNUSAS008736</strain>
        <strain evidence="14">PNUSAS016739</strain>
    </source>
</reference>
<evidence type="ECO:0000313" key="18">
    <source>
        <dbReference type="EMBL" id="MIT50707.1"/>
    </source>
</evidence>
<evidence type="ECO:0000313" key="22">
    <source>
        <dbReference type="Proteomes" id="UP000338496"/>
    </source>
</evidence>
<organism evidence="16">
    <name type="scientific">Salmonella typhimurium</name>
    <dbReference type="NCBI Taxonomy" id="90371"/>
    <lineage>
        <taxon>Bacteria</taxon>
        <taxon>Pseudomonadati</taxon>
        <taxon>Pseudomonadota</taxon>
        <taxon>Gammaproteobacteria</taxon>
        <taxon>Enterobacterales</taxon>
        <taxon>Enterobacteriaceae</taxon>
        <taxon>Salmonella</taxon>
    </lineage>
</organism>
<evidence type="ECO:0000313" key="8">
    <source>
        <dbReference type="EMBL" id="ECE0294491.1"/>
    </source>
</evidence>
<dbReference type="EMBL" id="AAHRYM010000029">
    <property type="protein sequence ID" value="EBZ6922942.1"/>
    <property type="molecule type" value="Genomic_DNA"/>
</dbReference>
<evidence type="ECO:0000313" key="10">
    <source>
        <dbReference type="EMBL" id="ECU8353796.1"/>
    </source>
</evidence>
<accession>A0A0M2J0U5</accession>
<protein>
    <submittedName>
        <fullName evidence="17">PTS suar transporter subunit IIA</fullName>
    </submittedName>
    <submittedName>
        <fullName evidence="16">PTS sugar transporter subunit IIA</fullName>
    </submittedName>
    <submittedName>
        <fullName evidence="2">Phosphotransferase system mannitol/fructose-specific IIA component</fullName>
    </submittedName>
</protein>
<dbReference type="Proteomes" id="UP000839909">
    <property type="component" value="Unassembled WGS sequence"/>
</dbReference>
<dbReference type="EMBL" id="AAIKGB010000001">
    <property type="protein sequence ID" value="ECF1541671.1"/>
    <property type="molecule type" value="Genomic_DNA"/>
</dbReference>
<dbReference type="Proteomes" id="UP000839908">
    <property type="component" value="Unassembled WGS sequence"/>
</dbReference>
<dbReference type="Proteomes" id="UP000885385">
    <property type="component" value="Unassembled WGS sequence"/>
</dbReference>
<name>A0A0D6I263_SALTM</name>
<reference evidence="17 21" key="1">
    <citation type="submission" date="2014-09" db="EMBL/GenBank/DDBJ databases">
        <title>Salmonella Genotype and Phenotype Association.</title>
        <authorList>
            <person name="Chen Y."/>
            <person name="Folster J."/>
            <person name="Ayers S."/>
            <person name="Kabera C."/>
            <person name="Li C."/>
            <person name="Mukherjee S."/>
            <person name="Lam C."/>
            <person name="Zhao S."/>
            <person name="McDermott P."/>
        </authorList>
    </citation>
    <scope>NUCLEOTIDE SEQUENCE [LARGE SCALE GENOMIC DNA]</scope>
    <source>
        <strain evidence="17 21">CVM N32045</strain>
    </source>
</reference>
<reference evidence="3" key="4">
    <citation type="submission" date="2018-06" db="EMBL/GenBank/DDBJ databases">
        <authorList>
            <person name="Ashton P.M."/>
            <person name="Dallman T."/>
            <person name="Nair S."/>
            <person name="De Pinna E."/>
            <person name="Peters T."/>
            <person name="Grant K."/>
        </authorList>
    </citation>
    <scope>NUCLEOTIDE SEQUENCE [LARGE SCALE GENOMIC DNA]</scope>
    <source>
        <strain evidence="4">231108</strain>
        <strain evidence="9">265852</strain>
        <strain evidence="18">29290</strain>
        <strain evidence="6">356083</strain>
        <strain evidence="5">422529</strain>
        <strain evidence="19">425567</strain>
        <strain evidence="13">43916</strain>
        <strain evidence="3">488670</strain>
        <strain evidence="7">632340</strain>
        <strain evidence="11">86846</strain>
    </source>
</reference>
<dbReference type="InterPro" id="IPR016152">
    <property type="entry name" value="PTrfase/Anion_transptr"/>
</dbReference>